<dbReference type="AlphaFoldDB" id="A0AAN6GCS7"/>
<organism evidence="2 3">
    <name type="scientific">Tilletia horrida</name>
    <dbReference type="NCBI Taxonomy" id="155126"/>
    <lineage>
        <taxon>Eukaryota</taxon>
        <taxon>Fungi</taxon>
        <taxon>Dikarya</taxon>
        <taxon>Basidiomycota</taxon>
        <taxon>Ustilaginomycotina</taxon>
        <taxon>Exobasidiomycetes</taxon>
        <taxon>Tilletiales</taxon>
        <taxon>Tilletiaceae</taxon>
        <taxon>Tilletia</taxon>
    </lineage>
</organism>
<feature type="compositionally biased region" description="Polar residues" evidence="1">
    <location>
        <begin position="143"/>
        <end position="165"/>
    </location>
</feature>
<evidence type="ECO:0000313" key="2">
    <source>
        <dbReference type="EMBL" id="KAK0526525.1"/>
    </source>
</evidence>
<dbReference type="SUPFAM" id="SSF53335">
    <property type="entry name" value="S-adenosyl-L-methionine-dependent methyltransferases"/>
    <property type="match status" value="1"/>
</dbReference>
<comment type="caution">
    <text evidence="2">The sequence shown here is derived from an EMBL/GenBank/DDBJ whole genome shotgun (WGS) entry which is preliminary data.</text>
</comment>
<feature type="region of interest" description="Disordered" evidence="1">
    <location>
        <begin position="142"/>
        <end position="194"/>
    </location>
</feature>
<dbReference type="GO" id="GO:0008757">
    <property type="term" value="F:S-adenosylmethionine-dependent methyltransferase activity"/>
    <property type="evidence" value="ECO:0007669"/>
    <property type="project" value="UniProtKB-ARBA"/>
</dbReference>
<dbReference type="InterPro" id="IPR019410">
    <property type="entry name" value="Methyltransf_16"/>
</dbReference>
<dbReference type="PANTHER" id="PTHR14614:SF147">
    <property type="entry name" value="S-ADENOSYLMETHIONINE-DEPENDENT METHYLTRANSFERASE OF THE SEVEN BETA-STRAND FAMILY"/>
    <property type="match status" value="1"/>
</dbReference>
<reference evidence="2" key="1">
    <citation type="journal article" date="2023" name="PhytoFront">
        <title>Draft Genome Resources of Seven Strains of Tilletia horrida, Causal Agent of Kernel Smut of Rice.</title>
        <authorList>
            <person name="Khanal S."/>
            <person name="Antony Babu S."/>
            <person name="Zhou X.G."/>
        </authorList>
    </citation>
    <scope>NUCLEOTIDE SEQUENCE</scope>
    <source>
        <strain evidence="2">TX3</strain>
    </source>
</reference>
<gene>
    <name evidence="2" type="ORF">OC842_005157</name>
</gene>
<accession>A0AAN6GCS7</accession>
<name>A0AAN6GCS7_9BASI</name>
<dbReference type="Gene3D" id="3.40.50.150">
    <property type="entry name" value="Vaccinia Virus protein VP39"/>
    <property type="match status" value="1"/>
</dbReference>
<dbReference type="EMBL" id="JAPDMQ010000350">
    <property type="protein sequence ID" value="KAK0526525.1"/>
    <property type="molecule type" value="Genomic_DNA"/>
</dbReference>
<evidence type="ECO:0000256" key="1">
    <source>
        <dbReference type="SAM" id="MobiDB-lite"/>
    </source>
</evidence>
<dbReference type="InterPro" id="IPR029063">
    <property type="entry name" value="SAM-dependent_MTases_sf"/>
</dbReference>
<sequence>MFTGKLSALLPLQNPTAGLPRLKVEPTLAALDKALSQLALIYAPALLSKDLQAEVSRDTDAQDAIDLVRADVNERSFAASWLMRLIALDAGWLLEQDVSQQDREAVIDRAGQIVAAQSQVDESEAGSIVRRFTFPLSLKPVQPGSSQLTFVQPSSTDEPSVSEPGQVTVELRDEPLPPSRDDKQEESSSSATSVEFVPQSKLASYQAATAVGVQTWAAAAFLSDWLLRDISRLHSDLTQPGSSSSSRPFRTLELGAGTGLVGLALAKYFAQQRTEALQGAEVCLTDFHEQVLSNLRYNVTANREIAHTHPSSSPPPPSRVSVESLDWEEVHHAYCAARDRPTHTTPPTYADRWWAAPHQASSWPSLTAADCIYSPSHARWLASTIAYFLAPPLVDPQARAVMIMANRTRGRFGEWELRQSVETAFGAPNLVSPAAASARLQIVDRTELPRIRGLGRDDEDGYIIWTFAFQPCR</sequence>
<protein>
    <submittedName>
        <fullName evidence="2">Uncharacterized protein</fullName>
    </submittedName>
</protein>
<dbReference type="Proteomes" id="UP001176521">
    <property type="component" value="Unassembled WGS sequence"/>
</dbReference>
<evidence type="ECO:0000313" key="3">
    <source>
        <dbReference type="Proteomes" id="UP001176521"/>
    </source>
</evidence>
<feature type="compositionally biased region" description="Basic and acidic residues" evidence="1">
    <location>
        <begin position="170"/>
        <end position="186"/>
    </location>
</feature>
<dbReference type="Pfam" id="PF10294">
    <property type="entry name" value="Methyltransf_16"/>
    <property type="match status" value="1"/>
</dbReference>
<dbReference type="PANTHER" id="PTHR14614">
    <property type="entry name" value="HEPATOCELLULAR CARCINOMA-ASSOCIATED ANTIGEN"/>
    <property type="match status" value="1"/>
</dbReference>
<keyword evidence="3" id="KW-1185">Reference proteome</keyword>
<proteinExistence type="predicted"/>